<gene>
    <name evidence="3" type="ORF">ACERZ8_11990</name>
</gene>
<comment type="caution">
    <text evidence="3">The sequence shown here is derived from an EMBL/GenBank/DDBJ whole genome shotgun (WGS) entry which is preliminary data.</text>
</comment>
<evidence type="ECO:0000313" key="3">
    <source>
        <dbReference type="EMBL" id="MFL4470564.1"/>
    </source>
</evidence>
<evidence type="ECO:0000313" key="4">
    <source>
        <dbReference type="Proteomes" id="UP001627408"/>
    </source>
</evidence>
<dbReference type="RefSeq" id="WP_407592413.1">
    <property type="nucleotide sequence ID" value="NZ_JBHDIY010000002.1"/>
</dbReference>
<dbReference type="Pfam" id="PF09350">
    <property type="entry name" value="DJC28_CD"/>
    <property type="match status" value="1"/>
</dbReference>
<name>A0ABW8UUZ5_9RHOB</name>
<dbReference type="EMBL" id="JBHDIY010000002">
    <property type="protein sequence ID" value="MFL4470564.1"/>
    <property type="molecule type" value="Genomic_DNA"/>
</dbReference>
<proteinExistence type="predicted"/>
<protein>
    <submittedName>
        <fullName evidence="3">DnaJ family domain-containing protein</fullName>
    </submittedName>
</protein>
<keyword evidence="4" id="KW-1185">Reference proteome</keyword>
<evidence type="ECO:0000256" key="1">
    <source>
        <dbReference type="SAM" id="MobiDB-lite"/>
    </source>
</evidence>
<feature type="domain" description="DnaJ homologue subfamily C member 28 conserved" evidence="2">
    <location>
        <begin position="8"/>
        <end position="72"/>
    </location>
</feature>
<dbReference type="Proteomes" id="UP001627408">
    <property type="component" value="Unassembled WGS sequence"/>
</dbReference>
<organism evidence="3 4">
    <name type="scientific">Tateyamaria armeniaca</name>
    <dbReference type="NCBI Taxonomy" id="2518930"/>
    <lineage>
        <taxon>Bacteria</taxon>
        <taxon>Pseudomonadati</taxon>
        <taxon>Pseudomonadota</taxon>
        <taxon>Alphaproteobacteria</taxon>
        <taxon>Rhodobacterales</taxon>
        <taxon>Roseobacteraceae</taxon>
        <taxon>Tateyamaria</taxon>
    </lineage>
</organism>
<dbReference type="InterPro" id="IPR018961">
    <property type="entry name" value="DnaJ_homolog_subfam-C_membr-28"/>
</dbReference>
<sequence>MSRAFRTLIERQIAKTRAQGGLSGLEGEGKPLPHQDPSIDAGEAAAMRIMAQAGVVPEEFTLKQKLDAAQAHFMTLVSEADKRAQSAVIADLELRYNIARESRRAFMK</sequence>
<accession>A0ABW8UUZ5</accession>
<reference evidence="3 4" key="1">
    <citation type="submission" date="2024-08" db="EMBL/GenBank/DDBJ databases">
        <title>Tateyamaria sp. nov., isolated from marine algae.</title>
        <authorList>
            <person name="Choi B.J."/>
            <person name="Kim J.M."/>
            <person name="Lee J.K."/>
            <person name="Choi D.G."/>
            <person name="Bayburt H."/>
            <person name="Baek J.H."/>
            <person name="Han D.M."/>
            <person name="Jeon C.O."/>
        </authorList>
    </citation>
    <scope>NUCLEOTIDE SEQUENCE [LARGE SCALE GENOMIC DNA]</scope>
    <source>
        <strain evidence="3 4">KMU-156</strain>
    </source>
</reference>
<feature type="region of interest" description="Disordered" evidence="1">
    <location>
        <begin position="19"/>
        <end position="39"/>
    </location>
</feature>
<evidence type="ECO:0000259" key="2">
    <source>
        <dbReference type="Pfam" id="PF09350"/>
    </source>
</evidence>